<dbReference type="Gramene" id="TraesWEE_scaffold_101578_01G000200.1">
    <property type="protein sequence ID" value="TraesWEE_scaffold_101578_01G000200.1"/>
    <property type="gene ID" value="TraesWEE_scaffold_101578_01G000200"/>
</dbReference>
<evidence type="ECO:0000256" key="1">
    <source>
        <dbReference type="SAM" id="MobiDB-lite"/>
    </source>
</evidence>
<dbReference type="Gramene" id="TraesPARA_EIv1.0_1978340.1">
    <property type="protein sequence ID" value="TraesPARA_EIv1.0_1978340.1.CDS1"/>
    <property type="gene ID" value="TraesPARA_EIv1.0_1978340"/>
</dbReference>
<dbReference type="OrthoDB" id="599439at2759"/>
<evidence type="ECO:0000313" key="2">
    <source>
        <dbReference type="EnsemblPlants" id="TraesCS6A02G365000.1.cds1"/>
    </source>
</evidence>
<dbReference type="Gramene" id="TraesCS6A02G365000.1">
    <property type="protein sequence ID" value="TraesCS6A02G365000.1.cds1"/>
    <property type="gene ID" value="TraesCS6A02G365000"/>
</dbReference>
<reference evidence="2" key="1">
    <citation type="submission" date="2018-08" db="EMBL/GenBank/DDBJ databases">
        <authorList>
            <person name="Rossello M."/>
        </authorList>
    </citation>
    <scope>NUCLEOTIDE SEQUENCE [LARGE SCALE GENOMIC DNA]</scope>
    <source>
        <strain evidence="2">cv. Chinese Spring</strain>
    </source>
</reference>
<feature type="compositionally biased region" description="Low complexity" evidence="1">
    <location>
        <begin position="76"/>
        <end position="86"/>
    </location>
</feature>
<sequence>MENKGAAAVPDKEAQAVASTCFKWTVGEGASFMERAKDQYKQFTEAQASEHWECIKNKVSSMFADLGGGAKDHGSTTNTTTSVQSQ</sequence>
<dbReference type="Gramene" id="TraesLAC6A03G03355880.1">
    <property type="protein sequence ID" value="TraesLAC6A03G03355880.1.CDS1"/>
    <property type="gene ID" value="TraesLAC6A03G03355880"/>
</dbReference>
<reference evidence="2" key="2">
    <citation type="submission" date="2018-10" db="UniProtKB">
        <authorList>
            <consortium name="EnsemblPlants"/>
        </authorList>
    </citation>
    <scope>IDENTIFICATION</scope>
</reference>
<dbReference type="Gramene" id="TraesCLE_scaffold_148993_01G000100.1">
    <property type="protein sequence ID" value="TraesCLE_scaffold_148993_01G000100.1"/>
    <property type="gene ID" value="TraesCLE_scaffold_148993_01G000100"/>
</dbReference>
<dbReference type="PANTHER" id="PTHR33622:SF9">
    <property type="entry name" value="OS03G0724600 PROTEIN"/>
    <property type="match status" value="1"/>
</dbReference>
<accession>A0A3B6NVV0</accession>
<keyword evidence="3" id="KW-1185">Reference proteome</keyword>
<proteinExistence type="predicted"/>
<dbReference type="Gramene" id="TraesCAD_scaffold_112350_01G000200.1">
    <property type="protein sequence ID" value="TraesCAD_scaffold_112350_01G000200.1"/>
    <property type="gene ID" value="TraesCAD_scaffold_112350_01G000200"/>
</dbReference>
<dbReference type="Gramene" id="TraesNOR6A03G03432690.1">
    <property type="protein sequence ID" value="TraesNOR6A03G03432690.1.CDS1"/>
    <property type="gene ID" value="TraesNOR6A03G03432690"/>
</dbReference>
<dbReference type="Gramene" id="TraesLDM6A03G03402050.1">
    <property type="protein sequence ID" value="TraesLDM6A03G03402050.1.CDS1"/>
    <property type="gene ID" value="TraesLDM6A03G03402050"/>
</dbReference>
<dbReference type="PANTHER" id="PTHR33622">
    <property type="entry name" value="OS03G0724500 PROTEIN"/>
    <property type="match status" value="1"/>
</dbReference>
<dbReference type="Gramene" id="TraesCS6A03G0931700.1">
    <property type="protein sequence ID" value="TraesCS6A03G0931700.1.CDS1"/>
    <property type="gene ID" value="TraesCS6A03G0931700"/>
</dbReference>
<evidence type="ECO:0000313" key="3">
    <source>
        <dbReference type="Proteomes" id="UP000019116"/>
    </source>
</evidence>
<dbReference type="Gramene" id="TraesROB_scaffold_103927_01G000200.1">
    <property type="protein sequence ID" value="TraesROB_scaffold_103927_01G000200.1"/>
    <property type="gene ID" value="TraesROB_scaffold_103927_01G000200"/>
</dbReference>
<organism evidence="2">
    <name type="scientific">Triticum aestivum</name>
    <name type="common">Wheat</name>
    <dbReference type="NCBI Taxonomy" id="4565"/>
    <lineage>
        <taxon>Eukaryota</taxon>
        <taxon>Viridiplantae</taxon>
        <taxon>Streptophyta</taxon>
        <taxon>Embryophyta</taxon>
        <taxon>Tracheophyta</taxon>
        <taxon>Spermatophyta</taxon>
        <taxon>Magnoliopsida</taxon>
        <taxon>Liliopsida</taxon>
        <taxon>Poales</taxon>
        <taxon>Poaceae</taxon>
        <taxon>BOP clade</taxon>
        <taxon>Pooideae</taxon>
        <taxon>Triticodae</taxon>
        <taxon>Triticeae</taxon>
        <taxon>Triticinae</taxon>
        <taxon>Triticum</taxon>
    </lineage>
</organism>
<dbReference type="EnsemblPlants" id="TraesCS6A02G365000.1">
    <property type="protein sequence ID" value="TraesCS6A02G365000.1.cds1"/>
    <property type="gene ID" value="TraesCS6A02G365000"/>
</dbReference>
<dbReference type="Gramene" id="TraesSTA6A03G03389080.1">
    <property type="protein sequence ID" value="TraesSTA6A03G03389080.1.CDS1"/>
    <property type="gene ID" value="TraesSTA6A03G03389080"/>
</dbReference>
<dbReference type="Gramene" id="TraesSYM6A03G03341570.1">
    <property type="protein sequence ID" value="TraesSYM6A03G03341570.1.CDS1"/>
    <property type="gene ID" value="TraesSYM6A03G03341570"/>
</dbReference>
<dbReference type="AlphaFoldDB" id="A0A3B6NVV0"/>
<dbReference type="Gramene" id="TraesMAC6A03G03397910.1">
    <property type="protein sequence ID" value="TraesMAC6A03G03397910.1.CDS1"/>
    <property type="gene ID" value="TraesMAC6A03G03397910"/>
</dbReference>
<name>A0A3B6NVV0_WHEAT</name>
<dbReference type="Gramene" id="TraesARI6A03G03356260.1">
    <property type="protein sequence ID" value="TraesARI6A03G03356260.1.CDS1"/>
    <property type="gene ID" value="TraesARI6A03G03356260"/>
</dbReference>
<dbReference type="Gramene" id="TraesJAG6A03G03391620.1">
    <property type="protein sequence ID" value="TraesJAG6A03G03391620.1.CDS1"/>
    <property type="gene ID" value="TraesJAG6A03G03391620"/>
</dbReference>
<feature type="region of interest" description="Disordered" evidence="1">
    <location>
        <begin position="67"/>
        <end position="86"/>
    </location>
</feature>
<dbReference type="Gramene" id="TraesJUL6A03G03425630.1">
    <property type="protein sequence ID" value="TraesJUL6A03G03425630.1.CDS1"/>
    <property type="gene ID" value="TraesJUL6A03G03425630"/>
</dbReference>
<dbReference type="Proteomes" id="UP000019116">
    <property type="component" value="Chromosome 6A"/>
</dbReference>
<protein>
    <submittedName>
        <fullName evidence="2">Uncharacterized protein</fullName>
    </submittedName>
</protein>